<dbReference type="AlphaFoldDB" id="A0A1G7DYC0"/>
<organism evidence="1 2">
    <name type="scientific">Desulfuromonas thiophila</name>
    <dbReference type="NCBI Taxonomy" id="57664"/>
    <lineage>
        <taxon>Bacteria</taxon>
        <taxon>Pseudomonadati</taxon>
        <taxon>Thermodesulfobacteriota</taxon>
        <taxon>Desulfuromonadia</taxon>
        <taxon>Desulfuromonadales</taxon>
        <taxon>Desulfuromonadaceae</taxon>
        <taxon>Desulfuromonas</taxon>
    </lineage>
</organism>
<dbReference type="STRING" id="57664.SAMN05661003_11634"/>
<protein>
    <submittedName>
        <fullName evidence="1">Uncharacterized protein</fullName>
    </submittedName>
</protein>
<name>A0A1G7DYC0_9BACT</name>
<dbReference type="OrthoDB" id="5372782at2"/>
<accession>A0A1G7DYC0</accession>
<dbReference type="EMBL" id="FNAQ01000016">
    <property type="protein sequence ID" value="SDE56381.1"/>
    <property type="molecule type" value="Genomic_DNA"/>
</dbReference>
<dbReference type="RefSeq" id="WP_092079899.1">
    <property type="nucleotide sequence ID" value="NZ_FNAQ01000016.1"/>
</dbReference>
<evidence type="ECO:0000313" key="1">
    <source>
        <dbReference type="EMBL" id="SDE56381.1"/>
    </source>
</evidence>
<keyword evidence="2" id="KW-1185">Reference proteome</keyword>
<proteinExistence type="predicted"/>
<sequence>MAIPLPIVCETSPRETWNNKFIPEPDLPIRGGWGYTREDACIIDKNDAIVDSSEEFDGIGVEYDFVENRNQSEITESDYWFRDHQYQLISQRLLGIDDQYYDHLIFEITIIGPAKSIEDEKQIKSLNEENQTVIQVDSRENPIYYRREFWFDITSFFRR</sequence>
<dbReference type="Proteomes" id="UP000243205">
    <property type="component" value="Unassembled WGS sequence"/>
</dbReference>
<evidence type="ECO:0000313" key="2">
    <source>
        <dbReference type="Proteomes" id="UP000243205"/>
    </source>
</evidence>
<gene>
    <name evidence="1" type="ORF">SAMN05661003_11634</name>
</gene>
<reference evidence="2" key="1">
    <citation type="submission" date="2016-10" db="EMBL/GenBank/DDBJ databases">
        <authorList>
            <person name="Varghese N."/>
            <person name="Submissions S."/>
        </authorList>
    </citation>
    <scope>NUCLEOTIDE SEQUENCE [LARGE SCALE GENOMIC DNA]</scope>
    <source>
        <strain evidence="2">DSM 8987</strain>
    </source>
</reference>